<dbReference type="PANTHER" id="PTHR34039">
    <property type="entry name" value="UPF0102 PROTEIN YRAN"/>
    <property type="match status" value="1"/>
</dbReference>
<dbReference type="Pfam" id="PF02021">
    <property type="entry name" value="UPF0102"/>
    <property type="match status" value="1"/>
</dbReference>
<comment type="similarity">
    <text evidence="1 2">Belongs to the UPF0102 family.</text>
</comment>
<gene>
    <name evidence="4" type="ORF">NS334_07565</name>
</gene>
<dbReference type="SUPFAM" id="SSF52980">
    <property type="entry name" value="Restriction endonuclease-like"/>
    <property type="match status" value="1"/>
</dbReference>
<dbReference type="Gene3D" id="3.40.1350.10">
    <property type="match status" value="1"/>
</dbReference>
<dbReference type="RefSeq" id="WP_058755367.1">
    <property type="nucleotide sequence ID" value="NZ_LDTB01000020.1"/>
</dbReference>
<proteinExistence type="inferred from homology"/>
<dbReference type="PANTHER" id="PTHR34039:SF1">
    <property type="entry name" value="UPF0102 PROTEIN YRAN"/>
    <property type="match status" value="1"/>
</dbReference>
<evidence type="ECO:0000256" key="1">
    <source>
        <dbReference type="ARBA" id="ARBA00006738"/>
    </source>
</evidence>
<dbReference type="OrthoDB" id="9812968at2"/>
<dbReference type="EMBL" id="LDTB01000020">
    <property type="protein sequence ID" value="KTT73474.1"/>
    <property type="molecule type" value="Genomic_DNA"/>
</dbReference>
<dbReference type="PATRIC" id="fig|869719.3.peg.1116"/>
<comment type="caution">
    <text evidence="4">The sequence shown here is derived from an EMBL/GenBank/DDBJ whole genome shotgun (WGS) entry which is preliminary data.</text>
</comment>
<evidence type="ECO:0000313" key="5">
    <source>
        <dbReference type="Proteomes" id="UP000074310"/>
    </source>
</evidence>
<evidence type="ECO:0000256" key="3">
    <source>
        <dbReference type="SAM" id="MobiDB-lite"/>
    </source>
</evidence>
<dbReference type="GO" id="GO:0003676">
    <property type="term" value="F:nucleic acid binding"/>
    <property type="evidence" value="ECO:0007669"/>
    <property type="project" value="InterPro"/>
</dbReference>
<evidence type="ECO:0000256" key="2">
    <source>
        <dbReference type="HAMAP-Rule" id="MF_00048"/>
    </source>
</evidence>
<name>A0A147I4U6_9SPHN</name>
<feature type="region of interest" description="Disordered" evidence="3">
    <location>
        <begin position="1"/>
        <end position="20"/>
    </location>
</feature>
<keyword evidence="5" id="KW-1185">Reference proteome</keyword>
<dbReference type="InterPro" id="IPR003509">
    <property type="entry name" value="UPF0102_YraN-like"/>
</dbReference>
<accession>A0A147I4U6</accession>
<organism evidence="4 5">
    <name type="scientific">Sphingomonas endophytica</name>
    <dbReference type="NCBI Taxonomy" id="869719"/>
    <lineage>
        <taxon>Bacteria</taxon>
        <taxon>Pseudomonadati</taxon>
        <taxon>Pseudomonadota</taxon>
        <taxon>Alphaproteobacteria</taxon>
        <taxon>Sphingomonadales</taxon>
        <taxon>Sphingomonadaceae</taxon>
        <taxon>Sphingomonas</taxon>
    </lineage>
</organism>
<evidence type="ECO:0000313" key="4">
    <source>
        <dbReference type="EMBL" id="KTT73474.1"/>
    </source>
</evidence>
<sequence>MTRPPRPTTTTARRTAEEAGRRGERIAAWWLRLKGWSILDRRVRTPAGEVDLIARRGGLIAFVEVKARRSAAELDHAIDQRRLARVAAAAELLMPRYATNGEDIRIDVLLLAPATRPRHIENAWIGY</sequence>
<dbReference type="Proteomes" id="UP000074310">
    <property type="component" value="Unassembled WGS sequence"/>
</dbReference>
<reference evidence="4 5" key="1">
    <citation type="journal article" date="2016" name="Front. Microbiol.">
        <title>Genomic Resource of Rice Seed Associated Bacteria.</title>
        <authorList>
            <person name="Midha S."/>
            <person name="Bansal K."/>
            <person name="Sharma S."/>
            <person name="Kumar N."/>
            <person name="Patil P.P."/>
            <person name="Chaudhry V."/>
            <person name="Patil P.B."/>
        </authorList>
    </citation>
    <scope>NUCLEOTIDE SEQUENCE [LARGE SCALE GENOMIC DNA]</scope>
    <source>
        <strain evidence="4 5">NS334</strain>
    </source>
</reference>
<dbReference type="InterPro" id="IPR011335">
    <property type="entry name" value="Restrct_endonuc-II-like"/>
</dbReference>
<dbReference type="AlphaFoldDB" id="A0A147I4U6"/>
<protein>
    <recommendedName>
        <fullName evidence="2">UPF0102 protein NS334_07565</fullName>
    </recommendedName>
</protein>
<dbReference type="InterPro" id="IPR011856">
    <property type="entry name" value="tRNA_endonuc-like_dom_sf"/>
</dbReference>
<dbReference type="HAMAP" id="MF_00048">
    <property type="entry name" value="UPF0102"/>
    <property type="match status" value="1"/>
</dbReference>